<reference evidence="2" key="1">
    <citation type="submission" date="2016-03" db="EMBL/GenBank/DDBJ databases">
        <title>Mechanisms controlling the formation of the plant cell surface in tip-growing cells are functionally conserved among land plants.</title>
        <authorList>
            <person name="Honkanen S."/>
            <person name="Jones V.A."/>
            <person name="Morieri G."/>
            <person name="Champion C."/>
            <person name="Hetherington A.J."/>
            <person name="Kelly S."/>
            <person name="Saint-Marcoux D."/>
            <person name="Proust H."/>
            <person name="Prescott H."/>
            <person name="Dolan L."/>
        </authorList>
    </citation>
    <scope>NUCLEOTIDE SEQUENCE [LARGE SCALE GENOMIC DNA]</scope>
    <source>
        <tissue evidence="2">Whole gametophyte</tissue>
    </source>
</reference>
<dbReference type="AlphaFoldDB" id="A0A176VVV6"/>
<proteinExistence type="predicted"/>
<dbReference type="Proteomes" id="UP000077202">
    <property type="component" value="Unassembled WGS sequence"/>
</dbReference>
<organism evidence="2 3">
    <name type="scientific">Marchantia polymorpha subsp. ruderalis</name>
    <dbReference type="NCBI Taxonomy" id="1480154"/>
    <lineage>
        <taxon>Eukaryota</taxon>
        <taxon>Viridiplantae</taxon>
        <taxon>Streptophyta</taxon>
        <taxon>Embryophyta</taxon>
        <taxon>Marchantiophyta</taxon>
        <taxon>Marchantiopsida</taxon>
        <taxon>Marchantiidae</taxon>
        <taxon>Marchantiales</taxon>
        <taxon>Marchantiaceae</taxon>
        <taxon>Marchantia</taxon>
    </lineage>
</organism>
<feature type="compositionally biased region" description="Basic and acidic residues" evidence="1">
    <location>
        <begin position="119"/>
        <end position="137"/>
    </location>
</feature>
<protein>
    <submittedName>
        <fullName evidence="2">Uncharacterized protein</fullName>
    </submittedName>
</protein>
<accession>A0A176VVV6</accession>
<comment type="caution">
    <text evidence="2">The sequence shown here is derived from an EMBL/GenBank/DDBJ whole genome shotgun (WGS) entry which is preliminary data.</text>
</comment>
<gene>
    <name evidence="2" type="ORF">AXG93_1615s1550</name>
</gene>
<dbReference type="EMBL" id="LVLJ01002594">
    <property type="protein sequence ID" value="OAE24501.1"/>
    <property type="molecule type" value="Genomic_DNA"/>
</dbReference>
<sequence length="164" mass="18317">MAEVARKYRYLIHNPERITDAEISCNPVMASVLEPVQITSAAIGKSLLDEWYLRGRTSHGLDGSRVPEDEPVAASIVMYTVLQIRDRTGPLLAQCWFMSRSLCAKGGIFSRFPHSHLVRRERPGEENRSTKTKDLGLDPKPLLSFPMESGSTGAVRHIEERPTG</sequence>
<evidence type="ECO:0000313" key="3">
    <source>
        <dbReference type="Proteomes" id="UP000077202"/>
    </source>
</evidence>
<keyword evidence="3" id="KW-1185">Reference proteome</keyword>
<name>A0A176VVV6_MARPO</name>
<evidence type="ECO:0000313" key="2">
    <source>
        <dbReference type="EMBL" id="OAE24501.1"/>
    </source>
</evidence>
<evidence type="ECO:0000256" key="1">
    <source>
        <dbReference type="SAM" id="MobiDB-lite"/>
    </source>
</evidence>
<feature type="region of interest" description="Disordered" evidence="1">
    <location>
        <begin position="119"/>
        <end position="164"/>
    </location>
</feature>